<evidence type="ECO:0000313" key="2">
    <source>
        <dbReference type="WBParaSite" id="Pan_g13071.t1"/>
    </source>
</evidence>
<accession>A0A7E4UVS0</accession>
<keyword evidence="1" id="KW-1185">Reference proteome</keyword>
<protein>
    <submittedName>
        <fullName evidence="2">Proto-oncogene tyrosine-protein kinase receptor Ret</fullName>
    </submittedName>
</protein>
<evidence type="ECO:0000313" key="1">
    <source>
        <dbReference type="Proteomes" id="UP000492821"/>
    </source>
</evidence>
<dbReference type="AlphaFoldDB" id="A0A7E4UVS0"/>
<reference evidence="1" key="1">
    <citation type="journal article" date="2013" name="Genetics">
        <title>The draft genome and transcriptome of Panagrellus redivivus are shaped by the harsh demands of a free-living lifestyle.</title>
        <authorList>
            <person name="Srinivasan J."/>
            <person name="Dillman A.R."/>
            <person name="Macchietto M.G."/>
            <person name="Heikkinen L."/>
            <person name="Lakso M."/>
            <person name="Fracchia K.M."/>
            <person name="Antoshechkin I."/>
            <person name="Mortazavi A."/>
            <person name="Wong G."/>
            <person name="Sternberg P.W."/>
        </authorList>
    </citation>
    <scope>NUCLEOTIDE SEQUENCE [LARGE SCALE GENOMIC DNA]</scope>
    <source>
        <strain evidence="1">MT8872</strain>
    </source>
</reference>
<reference evidence="2" key="2">
    <citation type="submission" date="2020-10" db="UniProtKB">
        <authorList>
            <consortium name="WormBaseParasite"/>
        </authorList>
    </citation>
    <scope>IDENTIFICATION</scope>
</reference>
<dbReference type="Proteomes" id="UP000492821">
    <property type="component" value="Unassembled WGS sequence"/>
</dbReference>
<proteinExistence type="predicted"/>
<organism evidence="1 2">
    <name type="scientific">Panagrellus redivivus</name>
    <name type="common">Microworm</name>
    <dbReference type="NCBI Taxonomy" id="6233"/>
    <lineage>
        <taxon>Eukaryota</taxon>
        <taxon>Metazoa</taxon>
        <taxon>Ecdysozoa</taxon>
        <taxon>Nematoda</taxon>
        <taxon>Chromadorea</taxon>
        <taxon>Rhabditida</taxon>
        <taxon>Tylenchina</taxon>
        <taxon>Panagrolaimomorpha</taxon>
        <taxon>Panagrolaimoidea</taxon>
        <taxon>Panagrolaimidae</taxon>
        <taxon>Panagrellus</taxon>
    </lineage>
</organism>
<dbReference type="WBParaSite" id="Pan_g13071.t1">
    <property type="protein sequence ID" value="Pan_g13071.t1"/>
    <property type="gene ID" value="Pan_g13071"/>
</dbReference>
<sequence length="753" mass="86448">MFIALNFVVSVKERFSFPMFAHFSRSNSIVRTVFFVPPQKVTTKCDQELYSFKDEKNSMISLFKKSVRTLLPSDTIKTDIGVDNVTLYEYTFSTLYHNEANNFFFPLFENRYNFENLKEHRKNAINDVFLHQYLMAAEFDENKADVCINNRNHTLSVVTSTRGCVFFQTDIVNVTEREPTVTLMMPTSMNDVVEAIKPFRNGLNFNAIFNSVFKKSNFRKDDQADKVDICTLSMSKMNGKFLRLVACVYTPGSGVTKFAKIKENDYLCPMSTTVYKYTQFNQPRLSQDDDPVSQDVIHFDKISFQEFCHSRVNVQISPKDAYSIQVKLIIESTYKDVPHTHMLNTPVSEIIDKTIEETCPFQKHPKQVKDAPQMYAFDINILSKYQFQVFILKTAEMVTSSLFEKCYYQREKKFRQTGGCTLYMPIVDQYVPRATGGLHYDGYKIVSEELNGASLILVEPRRECSDSRAQSKHLAVVFNCRAQWCDNPVSFNDRTVETMLSQKICASGHTGHSGGLKMNKDFYSLSCFFKISINNRKAPSYEFGPLKLENFNPPMALNWGNITFEDCIKTADITCITEKSVILCCCKAGRTEPPCNSRENALNKLATSQLRASVRCDTTLRLNKSDRRRCAKLASQPRLCISIFDVNKEEDKSKANATLARETCDLEVLHETDDIPLSFCHAHRTDLIESDNSTLTPEKNCYSMYFHDSNENVTPEEAEDRIISCCSPEYYQEEKEHLEKMKFKTIGSFLDGI</sequence>
<name>A0A7E4UVS0_PANRE</name>